<reference evidence="1" key="1">
    <citation type="journal article" date="2014" name="Arch. Virol.">
        <title>Complete genome sequence of Agrotis segetum granulovirus Shanghai strain.</title>
        <authorList>
            <person name="Zhang X."/>
            <person name="Liang Z."/>
            <person name="Yin X."/>
            <person name="Wang J."/>
            <person name="Shao X."/>
        </authorList>
    </citation>
    <scope>NUCLEOTIDE SEQUENCE</scope>
    <source>
        <strain evidence="1">L1</strain>
    </source>
</reference>
<accession>A0A023MIN5</accession>
<evidence type="ECO:0008006" key="2">
    <source>
        <dbReference type="Google" id="ProtNLM"/>
    </source>
</evidence>
<dbReference type="Pfam" id="PF05214">
    <property type="entry name" value="Baculo_p33"/>
    <property type="match status" value="1"/>
</dbReference>
<proteinExistence type="predicted"/>
<name>A0A023MIN5_GVAS</name>
<organismHost>
    <name type="scientific">Agrotis segetum</name>
    <name type="common">Turnip moth</name>
    <dbReference type="NCBI Taxonomy" id="47767"/>
</organismHost>
<dbReference type="InterPro" id="IPR007879">
    <property type="entry name" value="Baculo_p33"/>
</dbReference>
<protein>
    <recommendedName>
        <fullName evidence="2">P33</fullName>
    </recommendedName>
</protein>
<sequence>MLVETPTVIRYKGSCALFIYRMLDMTRVAPSKELQSVLIKEVRFLYPLFCVTVYGDPRAENVEKLISWCVSLGKDVKLDNFKDMYTEALLNFNLENITPPQFMFSFSTIWDSIHFICLIADEMVVNRDSLDIDMVRENIKNIKWIFYNIFIVLFCPMCAKHFLTINSFPYEVEKVEVALYNEKMGDPLTLVQEYNRSMSTKNVLYTNHLVYESMLFHNHVNSYRPIQQNNDKLNKFQKMDWTLYKKLLGIIN</sequence>
<evidence type="ECO:0000313" key="1">
    <source>
        <dbReference type="EMBL" id="AHN92134.1"/>
    </source>
</evidence>
<organism evidence="1">
    <name type="scientific">Agrotis segetum granulosis virus</name>
    <name type="common">AsGV</name>
    <name type="synonym">Agrotis segetum granulovirus</name>
    <dbReference type="NCBI Taxonomy" id="10464"/>
    <lineage>
        <taxon>Viruses</taxon>
        <taxon>Viruses incertae sedis</taxon>
        <taxon>Naldaviricetes</taxon>
        <taxon>Lefavirales</taxon>
        <taxon>Baculoviridae</taxon>
        <taxon>Betabaculovirus</taxon>
        <taxon>Betabaculovirus agsegetum</taxon>
    </lineage>
</organism>
<dbReference type="EMBL" id="KC994902">
    <property type="protein sequence ID" value="AHN92134.1"/>
    <property type="molecule type" value="Genomic_DNA"/>
</dbReference>
<gene>
    <name evidence="1" type="ORF">AsGV095</name>
</gene>